<evidence type="ECO:0000313" key="2">
    <source>
        <dbReference type="EMBL" id="SDO76597.1"/>
    </source>
</evidence>
<sequence>MVARRSNSRRGKKVKQQSWIKVNLSRILAGLALFALLVVTVGTVGYVIFFRTVFA</sequence>
<dbReference type="AlphaFoldDB" id="A0A1H0M8B0"/>
<evidence type="ECO:0000256" key="1">
    <source>
        <dbReference type="SAM" id="Phobius"/>
    </source>
</evidence>
<name>A0A1H0M8B0_9BACT</name>
<dbReference type="STRING" id="91360.SAMN05660330_01020"/>
<keyword evidence="1" id="KW-1133">Transmembrane helix</keyword>
<feature type="transmembrane region" description="Helical" evidence="1">
    <location>
        <begin position="27"/>
        <end position="49"/>
    </location>
</feature>
<evidence type="ECO:0000313" key="3">
    <source>
        <dbReference type="Proteomes" id="UP000199073"/>
    </source>
</evidence>
<dbReference type="RefSeq" id="WP_176761096.1">
    <property type="nucleotide sequence ID" value="NZ_FNJI01000005.1"/>
</dbReference>
<dbReference type="EMBL" id="FNJI01000005">
    <property type="protein sequence ID" value="SDO76597.1"/>
    <property type="molecule type" value="Genomic_DNA"/>
</dbReference>
<organism evidence="2 3">
    <name type="scientific">Desulforhopalus singaporensis</name>
    <dbReference type="NCBI Taxonomy" id="91360"/>
    <lineage>
        <taxon>Bacteria</taxon>
        <taxon>Pseudomonadati</taxon>
        <taxon>Thermodesulfobacteriota</taxon>
        <taxon>Desulfobulbia</taxon>
        <taxon>Desulfobulbales</taxon>
        <taxon>Desulfocapsaceae</taxon>
        <taxon>Desulforhopalus</taxon>
    </lineage>
</organism>
<keyword evidence="3" id="KW-1185">Reference proteome</keyword>
<dbReference type="Proteomes" id="UP000199073">
    <property type="component" value="Unassembled WGS sequence"/>
</dbReference>
<reference evidence="2 3" key="1">
    <citation type="submission" date="2016-10" db="EMBL/GenBank/DDBJ databases">
        <authorList>
            <person name="de Groot N.N."/>
        </authorList>
    </citation>
    <scope>NUCLEOTIDE SEQUENCE [LARGE SCALE GENOMIC DNA]</scope>
    <source>
        <strain evidence="2 3">DSM 12130</strain>
    </source>
</reference>
<protein>
    <submittedName>
        <fullName evidence="2">Uncharacterized protein</fullName>
    </submittedName>
</protein>
<keyword evidence="1" id="KW-0812">Transmembrane</keyword>
<accession>A0A1H0M8B0</accession>
<keyword evidence="1" id="KW-0472">Membrane</keyword>
<gene>
    <name evidence="2" type="ORF">SAMN05660330_01020</name>
</gene>
<proteinExistence type="predicted"/>